<name>A0ABZ2L6N8_9BACT</name>
<evidence type="ECO:0000313" key="1">
    <source>
        <dbReference type="EMBL" id="WXB05204.1"/>
    </source>
</evidence>
<sequence>MHQQSSELASAGAFSPLVTTSALSHVPRCLKLLGPTSNATESVQAIRHAISRSGDRLDGELTALLAEPNWRIQLVGAVALLVAGSNAHRQRALWAAFDQPTWISPELAAVGHLLDADFDVRARERIEAAIERGLDAVHAESAKATMALVRLCEWRETAAPWIRQCTENEVLQQIAARDIHDGGSIARRWARGISALVPSVRRNTSSELAAMWHGTMSGRVQDAVRFVDDLLAVLSTVQRVEAQAHGRAAVAFTVGRDTTWIWMDTAHGSFRTVCARLAVVFGEAAGSPPMLYGGHVVAPSPGPLDGLDVEMTMKNTPGEAWFRLIARSKPTDPMADDLRLHGIELRVHEAWTVKRFGARNTWIAHPVEYRDWPPDEAPISVAFIVHDTDDSVDAFASRCMGQRVRQGHPERCDAQIAGANASGFAWTDGILSIESYFVSVISGEVLEISFSAEPQRLPGGDSPPAVRIALSLYVDMTLGRTPVA</sequence>
<organism evidence="1 2">
    <name type="scientific">Pendulispora rubella</name>
    <dbReference type="NCBI Taxonomy" id="2741070"/>
    <lineage>
        <taxon>Bacteria</taxon>
        <taxon>Pseudomonadati</taxon>
        <taxon>Myxococcota</taxon>
        <taxon>Myxococcia</taxon>
        <taxon>Myxococcales</taxon>
        <taxon>Sorangiineae</taxon>
        <taxon>Pendulisporaceae</taxon>
        <taxon>Pendulispora</taxon>
    </lineage>
</organism>
<reference evidence="1" key="1">
    <citation type="submission" date="2021-12" db="EMBL/GenBank/DDBJ databases">
        <title>Discovery of the Pendulisporaceae a myxobacterial family with distinct sporulation behavior and unique specialized metabolism.</title>
        <authorList>
            <person name="Garcia R."/>
            <person name="Popoff A."/>
            <person name="Bader C.D."/>
            <person name="Loehr J."/>
            <person name="Walesch S."/>
            <person name="Walt C."/>
            <person name="Boldt J."/>
            <person name="Bunk B."/>
            <person name="Haeckl F.J.F.P.J."/>
            <person name="Gunesch A.P."/>
            <person name="Birkelbach J."/>
            <person name="Nuebel U."/>
            <person name="Pietschmann T."/>
            <person name="Bach T."/>
            <person name="Mueller R."/>
        </authorList>
    </citation>
    <scope>NUCLEOTIDE SEQUENCE</scope>
    <source>
        <strain evidence="1">MSr11367</strain>
    </source>
</reference>
<evidence type="ECO:0000313" key="2">
    <source>
        <dbReference type="Proteomes" id="UP001374803"/>
    </source>
</evidence>
<dbReference type="Proteomes" id="UP001374803">
    <property type="component" value="Chromosome"/>
</dbReference>
<dbReference type="EMBL" id="CP089983">
    <property type="protein sequence ID" value="WXB05204.1"/>
    <property type="molecule type" value="Genomic_DNA"/>
</dbReference>
<accession>A0ABZ2L6N8</accession>
<gene>
    <name evidence="1" type="ORF">LVJ94_50950</name>
</gene>
<keyword evidence="2" id="KW-1185">Reference proteome</keyword>
<dbReference type="RefSeq" id="WP_394834846.1">
    <property type="nucleotide sequence ID" value="NZ_CP089929.1"/>
</dbReference>
<protein>
    <submittedName>
        <fullName evidence="1">Uncharacterized protein</fullName>
    </submittedName>
</protein>
<proteinExistence type="predicted"/>